<reference evidence="2 3" key="1">
    <citation type="submission" date="2024-04" db="EMBL/GenBank/DDBJ databases">
        <title>The reference genome of an endangered Asteraceae, Deinandra increscens subsp. villosa, native to the Central Coast of California.</title>
        <authorList>
            <person name="Guilliams M."/>
            <person name="Hasenstab-Lehman K."/>
            <person name="Meyer R."/>
            <person name="Mcevoy S."/>
        </authorList>
    </citation>
    <scope>NUCLEOTIDE SEQUENCE [LARGE SCALE GENOMIC DNA]</scope>
    <source>
        <tissue evidence="2">Leaf</tissue>
    </source>
</reference>
<dbReference type="AlphaFoldDB" id="A0AAP0HCD7"/>
<organism evidence="2 3">
    <name type="scientific">Deinandra increscens subsp. villosa</name>
    <dbReference type="NCBI Taxonomy" id="3103831"/>
    <lineage>
        <taxon>Eukaryota</taxon>
        <taxon>Viridiplantae</taxon>
        <taxon>Streptophyta</taxon>
        <taxon>Embryophyta</taxon>
        <taxon>Tracheophyta</taxon>
        <taxon>Spermatophyta</taxon>
        <taxon>Magnoliopsida</taxon>
        <taxon>eudicotyledons</taxon>
        <taxon>Gunneridae</taxon>
        <taxon>Pentapetalae</taxon>
        <taxon>asterids</taxon>
        <taxon>campanulids</taxon>
        <taxon>Asterales</taxon>
        <taxon>Asteraceae</taxon>
        <taxon>Asteroideae</taxon>
        <taxon>Heliantheae alliance</taxon>
        <taxon>Madieae</taxon>
        <taxon>Madiinae</taxon>
        <taxon>Deinandra</taxon>
    </lineage>
</organism>
<accession>A0AAP0HCD7</accession>
<dbReference type="EMBL" id="JBCNJP010000007">
    <property type="protein sequence ID" value="KAK9077610.1"/>
    <property type="molecule type" value="Genomic_DNA"/>
</dbReference>
<evidence type="ECO:0000256" key="1">
    <source>
        <dbReference type="SAM" id="MobiDB-lite"/>
    </source>
</evidence>
<feature type="compositionally biased region" description="Basic and acidic residues" evidence="1">
    <location>
        <begin position="56"/>
        <end position="72"/>
    </location>
</feature>
<proteinExistence type="predicted"/>
<feature type="region of interest" description="Disordered" evidence="1">
    <location>
        <begin position="1"/>
        <end position="20"/>
    </location>
</feature>
<gene>
    <name evidence="2" type="ORF">SSX86_005947</name>
</gene>
<feature type="region of interest" description="Disordered" evidence="1">
    <location>
        <begin position="56"/>
        <end position="81"/>
    </location>
</feature>
<sequence length="97" mass="10621">MDPNEGGGDPNEQFHRNEAISAVVDEGFLGEDDDDYEDLYNDVNVGEGFLQSVTKSEDLGFKNEEEVEKKPEPPVPHPVHQPQVVDDVAVAVGAEEV</sequence>
<keyword evidence="3" id="KW-1185">Reference proteome</keyword>
<evidence type="ECO:0000313" key="2">
    <source>
        <dbReference type="EMBL" id="KAK9077610.1"/>
    </source>
</evidence>
<dbReference type="Proteomes" id="UP001408789">
    <property type="component" value="Unassembled WGS sequence"/>
</dbReference>
<evidence type="ECO:0000313" key="3">
    <source>
        <dbReference type="Proteomes" id="UP001408789"/>
    </source>
</evidence>
<name>A0AAP0HCD7_9ASTR</name>
<comment type="caution">
    <text evidence="2">The sequence shown here is derived from an EMBL/GenBank/DDBJ whole genome shotgun (WGS) entry which is preliminary data.</text>
</comment>
<protein>
    <submittedName>
        <fullName evidence="2">Uncharacterized protein</fullName>
    </submittedName>
</protein>